<evidence type="ECO:0000313" key="3">
    <source>
        <dbReference type="Proteomes" id="UP000006233"/>
    </source>
</evidence>
<dbReference type="AlphaFoldDB" id="C9MYX6"/>
<evidence type="ECO:0000256" key="1">
    <source>
        <dbReference type="SAM" id="SignalP"/>
    </source>
</evidence>
<evidence type="ECO:0000313" key="2">
    <source>
        <dbReference type="EMBL" id="EEX74131.1"/>
    </source>
</evidence>
<proteinExistence type="predicted"/>
<dbReference type="HOGENOM" id="CLU_1893632_0_0_0"/>
<accession>C9MYX6</accession>
<sequence>MEIKPRRKFIMKKSILAVFAISMTVFAAGGNDVKKVHEKTAKLEKDSYCNKPGSYGEFKKINDKDYRVDVDFEKCVFDGETYENVKVGVLIQNVEKTEKYLKKYKYMHLKAGKNLVYNSNDNSYYYNGSWAFNNDKAYPTVFDGK</sequence>
<evidence type="ECO:0008006" key="4">
    <source>
        <dbReference type="Google" id="ProtNLM"/>
    </source>
</evidence>
<dbReference type="Proteomes" id="UP000006233">
    <property type="component" value="Unassembled WGS sequence"/>
</dbReference>
<keyword evidence="1" id="KW-0732">Signal</keyword>
<dbReference type="EMBL" id="ACVB02000013">
    <property type="protein sequence ID" value="EEX74131.1"/>
    <property type="molecule type" value="Genomic_DNA"/>
</dbReference>
<comment type="caution">
    <text evidence="2">The sequence shown here is derived from an EMBL/GenBank/DDBJ whole genome shotgun (WGS) entry which is preliminary data.</text>
</comment>
<name>C9MYX6_9FUSO</name>
<protein>
    <recommendedName>
        <fullName evidence="4">Tat pathway signal sequence domain protein</fullName>
    </recommendedName>
</protein>
<reference evidence="2 3" key="1">
    <citation type="submission" date="2009-09" db="EMBL/GenBank/DDBJ databases">
        <authorList>
            <person name="Weinstock G."/>
            <person name="Sodergren E."/>
            <person name="Clifton S."/>
            <person name="Fulton L."/>
            <person name="Fulton B."/>
            <person name="Courtney L."/>
            <person name="Fronick C."/>
            <person name="Harrison M."/>
            <person name="Strong C."/>
            <person name="Farmer C."/>
            <person name="Delahaunty K."/>
            <person name="Markovic C."/>
            <person name="Hall O."/>
            <person name="Minx P."/>
            <person name="Tomlinson C."/>
            <person name="Mitreva M."/>
            <person name="Nelson J."/>
            <person name="Hou S."/>
            <person name="Wollam A."/>
            <person name="Pepin K.H."/>
            <person name="Johnson M."/>
            <person name="Bhonagiri V."/>
            <person name="Nash W.E."/>
            <person name="Warren W."/>
            <person name="Chinwalla A."/>
            <person name="Mardis E.R."/>
            <person name="Wilson R.K."/>
        </authorList>
    </citation>
    <scope>NUCLEOTIDE SEQUENCE [LARGE SCALE GENOMIC DNA]</scope>
    <source>
        <strain evidence="2 3">F0254</strain>
    </source>
</reference>
<gene>
    <name evidence="2" type="ORF">GCWU000323_01769</name>
</gene>
<organism evidence="2 3">
    <name type="scientific">Leptotrichia hofstadii F0254</name>
    <dbReference type="NCBI Taxonomy" id="634994"/>
    <lineage>
        <taxon>Bacteria</taxon>
        <taxon>Fusobacteriati</taxon>
        <taxon>Fusobacteriota</taxon>
        <taxon>Fusobacteriia</taxon>
        <taxon>Fusobacteriales</taxon>
        <taxon>Leptotrichiaceae</taxon>
        <taxon>Leptotrichia</taxon>
    </lineage>
</organism>
<feature type="chain" id="PRO_5002998093" description="Tat pathway signal sequence domain protein" evidence="1">
    <location>
        <begin position="28"/>
        <end position="145"/>
    </location>
</feature>
<feature type="signal peptide" evidence="1">
    <location>
        <begin position="1"/>
        <end position="27"/>
    </location>
</feature>